<dbReference type="PANTHER" id="PTHR33516:SF2">
    <property type="entry name" value="LEXA REPRESSOR-RELATED"/>
    <property type="match status" value="1"/>
</dbReference>
<feature type="region of interest" description="Disordered" evidence="1">
    <location>
        <begin position="100"/>
        <end position="119"/>
    </location>
</feature>
<dbReference type="PANTHER" id="PTHR33516">
    <property type="entry name" value="LEXA REPRESSOR"/>
    <property type="match status" value="1"/>
</dbReference>
<evidence type="ECO:0000259" key="2">
    <source>
        <dbReference type="Pfam" id="PF01726"/>
    </source>
</evidence>
<reference evidence="4" key="1">
    <citation type="journal article" date="2019" name="Int. J. Syst. Evol. Microbiol.">
        <title>The Global Catalogue of Microorganisms (GCM) 10K type strain sequencing project: providing services to taxonomists for standard genome sequencing and annotation.</title>
        <authorList>
            <consortium name="The Broad Institute Genomics Platform"/>
            <consortium name="The Broad Institute Genome Sequencing Center for Infectious Disease"/>
            <person name="Wu L."/>
            <person name="Ma J."/>
        </authorList>
    </citation>
    <scope>NUCLEOTIDE SEQUENCE [LARGE SCALE GENOMIC DNA]</scope>
    <source>
        <strain evidence="4">JCM 9918</strain>
    </source>
</reference>
<dbReference type="InterPro" id="IPR036390">
    <property type="entry name" value="WH_DNA-bd_sf"/>
</dbReference>
<dbReference type="SUPFAM" id="SSF46785">
    <property type="entry name" value="Winged helix' DNA-binding domain"/>
    <property type="match status" value="1"/>
</dbReference>
<dbReference type="InterPro" id="IPR050077">
    <property type="entry name" value="LexA_repressor"/>
</dbReference>
<accession>A0ABW1BJF0</accession>
<dbReference type="Proteomes" id="UP001596112">
    <property type="component" value="Unassembled WGS sequence"/>
</dbReference>
<evidence type="ECO:0000256" key="1">
    <source>
        <dbReference type="SAM" id="MobiDB-lite"/>
    </source>
</evidence>
<organism evidence="3 4">
    <name type="scientific">Streptomyces heilongjiangensis</name>
    <dbReference type="NCBI Taxonomy" id="945052"/>
    <lineage>
        <taxon>Bacteria</taxon>
        <taxon>Bacillati</taxon>
        <taxon>Actinomycetota</taxon>
        <taxon>Actinomycetes</taxon>
        <taxon>Kitasatosporales</taxon>
        <taxon>Streptomycetaceae</taxon>
        <taxon>Streptomyces</taxon>
    </lineage>
</organism>
<evidence type="ECO:0000313" key="4">
    <source>
        <dbReference type="Proteomes" id="UP001596112"/>
    </source>
</evidence>
<dbReference type="Gene3D" id="1.10.10.10">
    <property type="entry name" value="Winged helix-like DNA-binding domain superfamily/Winged helix DNA-binding domain"/>
    <property type="match status" value="1"/>
</dbReference>
<gene>
    <name evidence="3" type="ORF">ACFQGO_38635</name>
</gene>
<dbReference type="Pfam" id="PF01726">
    <property type="entry name" value="LexA_DNA_bind"/>
    <property type="match status" value="1"/>
</dbReference>
<keyword evidence="4" id="KW-1185">Reference proteome</keyword>
<name>A0ABW1BJF0_9ACTN</name>
<evidence type="ECO:0000313" key="3">
    <source>
        <dbReference type="EMBL" id="MFC5813346.1"/>
    </source>
</evidence>
<dbReference type="InterPro" id="IPR036388">
    <property type="entry name" value="WH-like_DNA-bd_sf"/>
</dbReference>
<protein>
    <recommendedName>
        <fullName evidence="2">LexA repressor DNA-binding domain-containing protein</fullName>
    </recommendedName>
</protein>
<proteinExistence type="predicted"/>
<dbReference type="RefSeq" id="WP_272173450.1">
    <property type="nucleotide sequence ID" value="NZ_JAQOSL010000116.1"/>
</dbReference>
<feature type="domain" description="LexA repressor DNA-binding" evidence="2">
    <location>
        <begin position="1"/>
        <end position="38"/>
    </location>
</feature>
<dbReference type="InterPro" id="IPR006199">
    <property type="entry name" value="LexA_DNA-bd_dom"/>
</dbReference>
<dbReference type="EMBL" id="JBHSNZ010000072">
    <property type="protein sequence ID" value="MFC5813346.1"/>
    <property type="molecule type" value="Genomic_DNA"/>
</dbReference>
<comment type="caution">
    <text evidence="3">The sequence shown here is derived from an EMBL/GenBank/DDBJ whole genome shotgun (WGS) entry which is preliminary data.</text>
</comment>
<sequence length="143" mass="15340">MHEIGQAVGLSSTSSVAHQLIALERKGFLRRDPHRPRAYEVRGSDQAAAQPTDTVGKPAASYVPLVGRIAAGRPILAEKSVEDVFPLPRQLVGDGGCVAEQGELDVPPPRGRDDRDADTPLGKIVNLWLRNSVRVHTSGARHG</sequence>